<name>A0A0Y9W7D9_PLABE</name>
<dbReference type="GO" id="GO:0000398">
    <property type="term" value="P:mRNA splicing, via spliceosome"/>
    <property type="evidence" value="ECO:0007669"/>
    <property type="project" value="InterPro"/>
</dbReference>
<evidence type="ECO:0000313" key="11">
    <source>
        <dbReference type="EMBL" id="SCM21427.1"/>
    </source>
</evidence>
<dbReference type="Proteomes" id="UP000219860">
    <property type="component" value="Chromosome 8"/>
</dbReference>
<dbReference type="PANTHER" id="PTHR12786">
    <property type="entry name" value="SPLICING FACTOR SF3A-RELATED"/>
    <property type="match status" value="1"/>
</dbReference>
<dbReference type="GO" id="GO:0003723">
    <property type="term" value="F:RNA binding"/>
    <property type="evidence" value="ECO:0007669"/>
    <property type="project" value="InterPro"/>
</dbReference>
<dbReference type="Pfam" id="PF12108">
    <property type="entry name" value="SF3a60_bindingd"/>
    <property type="match status" value="1"/>
</dbReference>
<keyword evidence="4" id="KW-0863">Zinc-finger</keyword>
<protein>
    <submittedName>
        <fullName evidence="10">Splicing factor 3A subunit 3, putative</fullName>
    </submittedName>
</protein>
<dbReference type="Pfam" id="PF11931">
    <property type="entry name" value="SF3a60_Prp9_C"/>
    <property type="match status" value="1"/>
</dbReference>
<dbReference type="EMBL" id="LT614634">
    <property type="protein sequence ID" value="SCN24652.1"/>
    <property type="molecule type" value="Genomic_DNA"/>
</dbReference>
<reference evidence="10 15" key="1">
    <citation type="submission" date="2016-02" db="EMBL/GenBank/DDBJ databases">
        <authorList>
            <consortium name="Pathogen Informatics"/>
        </authorList>
    </citation>
    <scope>NUCLEOTIDE SEQUENCE [LARGE SCALE GENOMIC DNA]</scope>
    <source>
        <strain evidence="10 15">K173</strain>
        <strain evidence="11 19">NK65 ny</strain>
        <strain evidence="12 18">NK65e</strain>
        <strain evidence="14 16">SP11 Antwerpcl1</strain>
        <strain evidence="13 17">SP11 RLL</strain>
    </source>
</reference>
<sequence>MSQFLIEQVRYMHEEIELIEKAIAELIEDKVKNNKKQIFYDYCINYLVEKIQNKSKQLVEIYNDDDHLKKEEMQFISGKTNEENNDVWKNYYEKIKYIKDYHKKTNIKKIEIRSYKLYKNEALKNNKLKSAFSPIEKKGKYVDMVKHYNEFINIKKIKEFRINMFKKKNNLRNLGGEKNKKELNDGKKKNNNNTILLNDFKEMSLITYLNNFTRFYYIPRYCKYKNEEYKKYLENLLNYLISFFSKINILGNWEKTYEQYENKFKELFQNKEIKHWEKFTYDLNSYCKVNDKLYASDGPYQGYLKSKKYDNDFKTYMKKKYTVEELQQIKENIEKEDELIAKYEYLIENYKILLNKIFQKTIQNIQRKQAFTIEEIEKRQKNEKKNKTNDHLLSISDNVINDNNIINNIENIFDPNSVISSSNYDTSDVGSEIDENEGQDNEENNEDENKTIYNPLNLPLGHDNKPIPYWLYKLHGLSKEYKCEICGNYSYFGRAAFEKHFYEWRHSFGMKCLNIPNTLHFKEITKIEDALNLYEKLKKETQTIQFKPDHEVECEDSKGNVMSIKAYDDLKRQGLL</sequence>
<evidence type="ECO:0000313" key="19">
    <source>
        <dbReference type="Proteomes" id="UP000516480"/>
    </source>
</evidence>
<dbReference type="Proteomes" id="UP000220214">
    <property type="component" value="Chromosome 8"/>
</dbReference>
<dbReference type="VEuPathDB" id="PlasmoDB:PBANKA_0825600"/>
<evidence type="ECO:0000256" key="5">
    <source>
        <dbReference type="ARBA" id="ARBA00022833"/>
    </source>
</evidence>
<dbReference type="Proteomes" id="UP000069549">
    <property type="component" value="Chromosome 8"/>
</dbReference>
<dbReference type="EMBL" id="LT608256">
    <property type="protein sequence ID" value="SCO61083.1"/>
    <property type="molecule type" value="Genomic_DNA"/>
</dbReference>
<dbReference type="InterPro" id="IPR021966">
    <property type="entry name" value="SF3a60_bindingd"/>
</dbReference>
<accession>A0A0Y9W7D9</accession>
<keyword evidence="7" id="KW-0175">Coiled coil</keyword>
<keyword evidence="6" id="KW-0539">Nucleus</keyword>
<dbReference type="OrthoDB" id="2160351at2759"/>
<evidence type="ECO:0000256" key="3">
    <source>
        <dbReference type="ARBA" id="ARBA00022723"/>
    </source>
</evidence>
<dbReference type="InterPro" id="IPR051421">
    <property type="entry name" value="RNA_Proc_DNA_Dmg_Regulator"/>
</dbReference>
<dbReference type="Proteomes" id="UP000516480">
    <property type="component" value="Chromosome 8"/>
</dbReference>
<keyword evidence="2" id="KW-0597">Phosphoprotein</keyword>
<evidence type="ECO:0000313" key="14">
    <source>
        <dbReference type="EMBL" id="SCO61083.1"/>
    </source>
</evidence>
<evidence type="ECO:0000256" key="2">
    <source>
        <dbReference type="ARBA" id="ARBA00022553"/>
    </source>
</evidence>
<dbReference type="OMA" id="GPKAFQK"/>
<evidence type="ECO:0000256" key="6">
    <source>
        <dbReference type="ARBA" id="ARBA00023242"/>
    </source>
</evidence>
<dbReference type="PROSITE" id="PS50171">
    <property type="entry name" value="ZF_MATRIN"/>
    <property type="match status" value="1"/>
</dbReference>
<comment type="subcellular location">
    <subcellularLocation>
        <location evidence="1">Nucleus</location>
    </subcellularLocation>
</comment>
<evidence type="ECO:0000256" key="8">
    <source>
        <dbReference type="SAM" id="MobiDB-lite"/>
    </source>
</evidence>
<dbReference type="GO" id="GO:0008270">
    <property type="term" value="F:zinc ion binding"/>
    <property type="evidence" value="ECO:0007669"/>
    <property type="project" value="UniProtKB-KW"/>
</dbReference>
<organism evidence="10 15">
    <name type="scientific">Plasmodium berghei</name>
    <dbReference type="NCBI Taxonomy" id="5821"/>
    <lineage>
        <taxon>Eukaryota</taxon>
        <taxon>Sar</taxon>
        <taxon>Alveolata</taxon>
        <taxon>Apicomplexa</taxon>
        <taxon>Aconoidasida</taxon>
        <taxon>Haemosporida</taxon>
        <taxon>Plasmodiidae</taxon>
        <taxon>Plasmodium</taxon>
        <taxon>Plasmodium (Vinckeia)</taxon>
    </lineage>
</organism>
<dbReference type="AlphaFoldDB" id="A0A0Y9W7D9"/>
<evidence type="ECO:0000256" key="4">
    <source>
        <dbReference type="ARBA" id="ARBA00022771"/>
    </source>
</evidence>
<feature type="region of interest" description="Disordered" evidence="8">
    <location>
        <begin position="423"/>
        <end position="451"/>
    </location>
</feature>
<evidence type="ECO:0000256" key="7">
    <source>
        <dbReference type="SAM" id="Coils"/>
    </source>
</evidence>
<dbReference type="EMBL" id="LT608272">
    <property type="protein sequence ID" value="SCO59810.1"/>
    <property type="molecule type" value="Genomic_DNA"/>
</dbReference>
<proteinExistence type="predicted"/>
<keyword evidence="5" id="KW-0862">Zinc</keyword>
<evidence type="ECO:0000313" key="16">
    <source>
        <dbReference type="Proteomes" id="UP000219860"/>
    </source>
</evidence>
<evidence type="ECO:0000313" key="13">
    <source>
        <dbReference type="EMBL" id="SCO59810.1"/>
    </source>
</evidence>
<evidence type="ECO:0000256" key="1">
    <source>
        <dbReference type="ARBA" id="ARBA00004123"/>
    </source>
</evidence>
<keyword evidence="3" id="KW-0479">Metal-binding</keyword>
<dbReference type="GO" id="GO:0005681">
    <property type="term" value="C:spliceosomal complex"/>
    <property type="evidence" value="ECO:0007669"/>
    <property type="project" value="InterPro"/>
</dbReference>
<evidence type="ECO:0000313" key="10">
    <source>
        <dbReference type="EMBL" id="CXI34767.1"/>
    </source>
</evidence>
<dbReference type="InterPro" id="IPR024598">
    <property type="entry name" value="SF3a60/Prp9_C"/>
</dbReference>
<evidence type="ECO:0000313" key="18">
    <source>
        <dbReference type="Proteomes" id="UP000220214"/>
    </source>
</evidence>
<feature type="domain" description="Matrin-type" evidence="9">
    <location>
        <begin position="481"/>
        <end position="512"/>
    </location>
</feature>
<gene>
    <name evidence="10" type="primary">SF3A3</name>
    <name evidence="10" type="ORF">PBK173_000168500</name>
    <name evidence="12" type="ORF">PBNK65E_000161500</name>
    <name evidence="11" type="ORF">PBNK65NY_000160700</name>
    <name evidence="14" type="ORF">PBSP11A_000160700</name>
    <name evidence="13" type="ORF">PBSP11RLL_000160800</name>
</gene>
<dbReference type="EMBL" id="LT608144">
    <property type="protein sequence ID" value="SCM21427.1"/>
    <property type="molecule type" value="Genomic_DNA"/>
</dbReference>
<evidence type="ECO:0000313" key="17">
    <source>
        <dbReference type="Proteomes" id="UP000219974"/>
    </source>
</evidence>
<dbReference type="InterPro" id="IPR000690">
    <property type="entry name" value="Matrin/U1-C_Znf_C2H2"/>
</dbReference>
<dbReference type="PANTHER" id="PTHR12786:SF2">
    <property type="entry name" value="SPLICING FACTOR 3A SUBUNIT 3"/>
    <property type="match status" value="1"/>
</dbReference>
<evidence type="ECO:0000313" key="12">
    <source>
        <dbReference type="EMBL" id="SCN24652.1"/>
    </source>
</evidence>
<evidence type="ECO:0000259" key="9">
    <source>
        <dbReference type="PROSITE" id="PS50171"/>
    </source>
</evidence>
<feature type="compositionally biased region" description="Acidic residues" evidence="8">
    <location>
        <begin position="431"/>
        <end position="446"/>
    </location>
</feature>
<evidence type="ECO:0000313" key="15">
    <source>
        <dbReference type="Proteomes" id="UP000069549"/>
    </source>
</evidence>
<feature type="coiled-coil region" evidence="7">
    <location>
        <begin position="316"/>
        <end position="346"/>
    </location>
</feature>
<dbReference type="EMBL" id="LT160028">
    <property type="protein sequence ID" value="CXI34767.1"/>
    <property type="molecule type" value="Genomic_DNA"/>
</dbReference>
<dbReference type="Proteomes" id="UP000219974">
    <property type="component" value="Chromosome 8"/>
</dbReference>